<accession>A0A1Y2F7P4</accession>
<dbReference type="EMBL" id="MCFI01000014">
    <property type="protein sequence ID" value="ORY79891.1"/>
    <property type="molecule type" value="Genomic_DNA"/>
</dbReference>
<dbReference type="RefSeq" id="XP_040724025.1">
    <property type="nucleotide sequence ID" value="XM_040869669.1"/>
</dbReference>
<organism evidence="2 3">
    <name type="scientific">Protomyces lactucae-debilis</name>
    <dbReference type="NCBI Taxonomy" id="2754530"/>
    <lineage>
        <taxon>Eukaryota</taxon>
        <taxon>Fungi</taxon>
        <taxon>Dikarya</taxon>
        <taxon>Ascomycota</taxon>
        <taxon>Taphrinomycotina</taxon>
        <taxon>Taphrinomycetes</taxon>
        <taxon>Taphrinales</taxon>
        <taxon>Protomycetaceae</taxon>
        <taxon>Protomyces</taxon>
    </lineage>
</organism>
<evidence type="ECO:0008006" key="4">
    <source>
        <dbReference type="Google" id="ProtNLM"/>
    </source>
</evidence>
<evidence type="ECO:0000313" key="2">
    <source>
        <dbReference type="EMBL" id="ORY79891.1"/>
    </source>
</evidence>
<name>A0A1Y2F7P4_PROLT</name>
<dbReference type="Proteomes" id="UP000193685">
    <property type="component" value="Unassembled WGS sequence"/>
</dbReference>
<dbReference type="AlphaFoldDB" id="A0A1Y2F7P4"/>
<evidence type="ECO:0000313" key="3">
    <source>
        <dbReference type="Proteomes" id="UP000193685"/>
    </source>
</evidence>
<gene>
    <name evidence="2" type="ORF">BCR37DRAFT_381322</name>
</gene>
<comment type="caution">
    <text evidence="2">The sequence shown here is derived from an EMBL/GenBank/DDBJ whole genome shotgun (WGS) entry which is preliminary data.</text>
</comment>
<keyword evidence="3" id="KW-1185">Reference proteome</keyword>
<evidence type="ECO:0000256" key="1">
    <source>
        <dbReference type="SAM" id="SignalP"/>
    </source>
</evidence>
<sequence length="79" mass="8342">MTCWLGVAGALRFARTTFARFLGCCTASSSSNCDAAPRVSSKLGSLMWKSSCACAKSEFCVIWVNGKAPPCVRPSKSSV</sequence>
<proteinExistence type="predicted"/>
<feature type="signal peptide" evidence="1">
    <location>
        <begin position="1"/>
        <end position="19"/>
    </location>
</feature>
<dbReference type="GeneID" id="63786268"/>
<reference evidence="2 3" key="1">
    <citation type="submission" date="2016-07" db="EMBL/GenBank/DDBJ databases">
        <title>Pervasive Adenine N6-methylation of Active Genes in Fungi.</title>
        <authorList>
            <consortium name="DOE Joint Genome Institute"/>
            <person name="Mondo S.J."/>
            <person name="Dannebaum R.O."/>
            <person name="Kuo R.C."/>
            <person name="Labutti K."/>
            <person name="Haridas S."/>
            <person name="Kuo A."/>
            <person name="Salamov A."/>
            <person name="Ahrendt S.R."/>
            <person name="Lipzen A."/>
            <person name="Sullivan W."/>
            <person name="Andreopoulos W.B."/>
            <person name="Clum A."/>
            <person name="Lindquist E."/>
            <person name="Daum C."/>
            <person name="Ramamoorthy G.K."/>
            <person name="Gryganskyi A."/>
            <person name="Culley D."/>
            <person name="Magnuson J.K."/>
            <person name="James T.Y."/>
            <person name="O'Malley M.A."/>
            <person name="Stajich J.E."/>
            <person name="Spatafora J.W."/>
            <person name="Visel A."/>
            <person name="Grigoriev I.V."/>
        </authorList>
    </citation>
    <scope>NUCLEOTIDE SEQUENCE [LARGE SCALE GENOMIC DNA]</scope>
    <source>
        <strain evidence="2 3">12-1054</strain>
    </source>
</reference>
<protein>
    <recommendedName>
        <fullName evidence="4">Secreted protein</fullName>
    </recommendedName>
</protein>
<keyword evidence="1" id="KW-0732">Signal</keyword>
<feature type="chain" id="PRO_5012011121" description="Secreted protein" evidence="1">
    <location>
        <begin position="20"/>
        <end position="79"/>
    </location>
</feature>